<dbReference type="PANTHER" id="PTHR46599:SF3">
    <property type="entry name" value="PIGGYBAC TRANSPOSABLE ELEMENT-DERIVED PROTEIN 4"/>
    <property type="match status" value="1"/>
</dbReference>
<dbReference type="Pfam" id="PF13843">
    <property type="entry name" value="DDE_Tnp_1_7"/>
    <property type="match status" value="1"/>
</dbReference>
<dbReference type="PANTHER" id="PTHR46599">
    <property type="entry name" value="PIGGYBAC TRANSPOSABLE ELEMENT-DERIVED PROTEIN 4"/>
    <property type="match status" value="1"/>
</dbReference>
<dbReference type="EMBL" id="GACK01009219">
    <property type="protein sequence ID" value="JAA55815.1"/>
    <property type="molecule type" value="mRNA"/>
</dbReference>
<dbReference type="AlphaFoldDB" id="L7LVH6"/>
<accession>L7LVH6</accession>
<reference evidence="2" key="1">
    <citation type="submission" date="2012-11" db="EMBL/GenBank/DDBJ databases">
        <authorList>
            <person name="Lucero-Rivera Y.E."/>
            <person name="Tovar-Ramirez D."/>
        </authorList>
    </citation>
    <scope>NUCLEOTIDE SEQUENCE</scope>
    <source>
        <tissue evidence="2">Salivary gland</tissue>
    </source>
</reference>
<reference evidence="2" key="2">
    <citation type="journal article" date="2015" name="J. Proteomics">
        <title>Sexual differences in the sialomes of the zebra tick, Rhipicephalus pulchellus.</title>
        <authorList>
            <person name="Tan A.W."/>
            <person name="Francischetti I.M."/>
            <person name="Slovak M."/>
            <person name="Kini R.M."/>
            <person name="Ribeiro J.M."/>
        </authorList>
    </citation>
    <scope>NUCLEOTIDE SEQUENCE</scope>
    <source>
        <tissue evidence="2">Salivary gland</tissue>
    </source>
</reference>
<evidence type="ECO:0000259" key="1">
    <source>
        <dbReference type="Pfam" id="PF13843"/>
    </source>
</evidence>
<name>L7LVH6_RHIPC</name>
<feature type="domain" description="PiggyBac transposable element-derived protein" evidence="1">
    <location>
        <begin position="1"/>
        <end position="284"/>
    </location>
</feature>
<organism evidence="2">
    <name type="scientific">Rhipicephalus pulchellus</name>
    <name type="common">Yellow backed tick</name>
    <name type="synonym">Dermacentor pulchellus</name>
    <dbReference type="NCBI Taxonomy" id="72859"/>
    <lineage>
        <taxon>Eukaryota</taxon>
        <taxon>Metazoa</taxon>
        <taxon>Ecdysozoa</taxon>
        <taxon>Arthropoda</taxon>
        <taxon>Chelicerata</taxon>
        <taxon>Arachnida</taxon>
        <taxon>Acari</taxon>
        <taxon>Parasitiformes</taxon>
        <taxon>Ixodida</taxon>
        <taxon>Ixodoidea</taxon>
        <taxon>Ixodidae</taxon>
        <taxon>Rhipicephalinae</taxon>
        <taxon>Rhipicephalus</taxon>
        <taxon>Rhipicephalus</taxon>
    </lineage>
</organism>
<protein>
    <submittedName>
        <fullName evidence="2">Putative tick transposon</fullName>
    </submittedName>
</protein>
<dbReference type="InterPro" id="IPR029526">
    <property type="entry name" value="PGBD"/>
</dbReference>
<proteinExistence type="evidence at transcript level"/>
<sequence>MPRDHFFALLSFLSVGDPEDLAAAASDGKTWRVSWLLRHINQESVNLFQPQRDLAVDERMVKSKARSGIRQYIRDKVTKFGYKLWVLADSRTGYTLQFLVYTGKREAPGPHGLAFDVVNKLCTVYLDQGYKIYMDNFYTSKRLFEHLLERKTLACGTTRKDRRCFPVELKDSSWERKAQRGDVRWIRDGNVLYMQSKDRRAVNLMSTMHTANQHVPAKRREKRGAQWALRVIQKPLLVHEYNSGMLGVDKSDQIIATYNVLRKCVRWWKTLFFHCVDIACVNSFILFQEHRKENPAVPELSRSTYFDQLAFREELIQQIFEYDEVAQARAPFSPPFSPLDPVRHQPKRMKKSRNCKICYEKTKAQNRTNVFCSTCNVSLCFLPSRDCFAEWHSRQRS</sequence>
<evidence type="ECO:0000313" key="2">
    <source>
        <dbReference type="EMBL" id="JAA55815.1"/>
    </source>
</evidence>